<feature type="compositionally biased region" description="Acidic residues" evidence="1">
    <location>
        <begin position="354"/>
        <end position="379"/>
    </location>
</feature>
<evidence type="ECO:0000313" key="3">
    <source>
        <dbReference type="Proteomes" id="UP000078512"/>
    </source>
</evidence>
<protein>
    <submittedName>
        <fullName evidence="2">Uncharacterized protein</fullName>
    </submittedName>
</protein>
<dbReference type="OrthoDB" id="2419335at2759"/>
<sequence length="427" mass="47525">MDYFPINALLEDGDTMARMQEEFLGMAIGDEDITMDHMQEHATIGFAIPRWSAKRKSAAMTNKTQHADGEDHDLLTEIVFIVAGAICNMTGVELKAKQVKKIIKALADDDNLQKHYFCNAKCVSSERICMKKVDDEGMCCYVHDPDRKCQGNTISGAKCRSVAKVGETHCNRHLDQAGRHVKRSTKMSTSSEDERPAKKVKRDAKKTKNRHTPVDSDADDSAEDKIRKKKAKKPRTPEHVDADVDDSSEDDTPRMKSKVKESRQPDTPEDTNSEEKEDEGVSDIKSSGDALPLSSKVFDITSKKKVPPAKKNISGDEAFQDLTSKESRILKKMGLRQPTEEEEEEIFPYELFDEIVSDEASEGSEGESDGSNESSEEAEAEKLVKGNKKPKPTSICKGFTKPGVKCTKPVAKGEYCTLHHTQASNHR</sequence>
<evidence type="ECO:0000313" key="2">
    <source>
        <dbReference type="EMBL" id="OAQ25592.1"/>
    </source>
</evidence>
<dbReference type="Proteomes" id="UP000078512">
    <property type="component" value="Unassembled WGS sequence"/>
</dbReference>
<feature type="compositionally biased region" description="Acidic residues" evidence="1">
    <location>
        <begin position="267"/>
        <end position="281"/>
    </location>
</feature>
<accession>A0A197JK50</accession>
<dbReference type="AlphaFoldDB" id="A0A197JK50"/>
<gene>
    <name evidence="2" type="ORF">K457DRAFT_128991</name>
</gene>
<feature type="compositionally biased region" description="Basic residues" evidence="1">
    <location>
        <begin position="198"/>
        <end position="211"/>
    </location>
</feature>
<feature type="region of interest" description="Disordered" evidence="1">
    <location>
        <begin position="354"/>
        <end position="398"/>
    </location>
</feature>
<proteinExistence type="predicted"/>
<keyword evidence="3" id="KW-1185">Reference proteome</keyword>
<dbReference type="EMBL" id="KV442077">
    <property type="protein sequence ID" value="OAQ25592.1"/>
    <property type="molecule type" value="Genomic_DNA"/>
</dbReference>
<feature type="region of interest" description="Disordered" evidence="1">
    <location>
        <begin position="171"/>
        <end position="325"/>
    </location>
</feature>
<feature type="compositionally biased region" description="Basic and acidic residues" evidence="1">
    <location>
        <begin position="251"/>
        <end position="266"/>
    </location>
</feature>
<name>A0A197JK50_9FUNG</name>
<organism evidence="2 3">
    <name type="scientific">Linnemannia elongata AG-77</name>
    <dbReference type="NCBI Taxonomy" id="1314771"/>
    <lineage>
        <taxon>Eukaryota</taxon>
        <taxon>Fungi</taxon>
        <taxon>Fungi incertae sedis</taxon>
        <taxon>Mucoromycota</taxon>
        <taxon>Mortierellomycotina</taxon>
        <taxon>Mortierellomycetes</taxon>
        <taxon>Mortierellales</taxon>
        <taxon>Mortierellaceae</taxon>
        <taxon>Linnemannia</taxon>
    </lineage>
</organism>
<evidence type="ECO:0000256" key="1">
    <source>
        <dbReference type="SAM" id="MobiDB-lite"/>
    </source>
</evidence>
<reference evidence="2 3" key="1">
    <citation type="submission" date="2016-05" db="EMBL/GenBank/DDBJ databases">
        <title>Genome sequencing reveals origins of a unique bacterial endosymbiosis in the earliest lineages of terrestrial Fungi.</title>
        <authorList>
            <consortium name="DOE Joint Genome Institute"/>
            <person name="Uehling J."/>
            <person name="Gryganskyi A."/>
            <person name="Hameed K."/>
            <person name="Tschaplinski T."/>
            <person name="Misztal P."/>
            <person name="Wu S."/>
            <person name="Desiro A."/>
            <person name="Vande Pol N."/>
            <person name="Du Z.-Y."/>
            <person name="Zienkiewicz A."/>
            <person name="Zienkiewicz K."/>
            <person name="Morin E."/>
            <person name="Tisserant E."/>
            <person name="Splivallo R."/>
            <person name="Hainaut M."/>
            <person name="Henrissat B."/>
            <person name="Ohm R."/>
            <person name="Kuo A."/>
            <person name="Yan J."/>
            <person name="Lipzen A."/>
            <person name="Nolan M."/>
            <person name="Labutti K."/>
            <person name="Barry K."/>
            <person name="Goldstein A."/>
            <person name="Labbe J."/>
            <person name="Schadt C."/>
            <person name="Tuskan G."/>
            <person name="Grigoriev I."/>
            <person name="Martin F."/>
            <person name="Vilgalys R."/>
            <person name="Bonito G."/>
        </authorList>
    </citation>
    <scope>NUCLEOTIDE SEQUENCE [LARGE SCALE GENOMIC DNA]</scope>
    <source>
        <strain evidence="2 3">AG-77</strain>
    </source>
</reference>